<gene>
    <name evidence="3" type="ORF">V5O48_013303</name>
</gene>
<proteinExistence type="predicted"/>
<organism evidence="3 4">
    <name type="scientific">Marasmius crinis-equi</name>
    <dbReference type="NCBI Taxonomy" id="585013"/>
    <lineage>
        <taxon>Eukaryota</taxon>
        <taxon>Fungi</taxon>
        <taxon>Dikarya</taxon>
        <taxon>Basidiomycota</taxon>
        <taxon>Agaricomycotina</taxon>
        <taxon>Agaricomycetes</taxon>
        <taxon>Agaricomycetidae</taxon>
        <taxon>Agaricales</taxon>
        <taxon>Marasmiineae</taxon>
        <taxon>Marasmiaceae</taxon>
        <taxon>Marasmius</taxon>
    </lineage>
</organism>
<name>A0ABR3F0G1_9AGAR</name>
<sequence>MSRLCSMLLNDARKDFGGIDATGRLRIGKRMQANKKWSHPVFDRALVRFKRGWFGTKFIIEDADDFNETEYEKDVVRMDWSGGASRGHKGFSLSQDDIENGLTAQEMMDGLRERGGSWHWHTVETPISGGAAAWDLKAVALMSSKAMSPHHTTTATLTLPTKYHPFDVPLTFFPSTTTKAVRITKRPGASLEKAGASKVPKVVSAPSSTFITNLSLSVPRSPHSKLTWLPVMYTDNGRGPILCLDLNKHRNASAVIPTRGRPLFSFTTSTSTKSQPPVPTQPAPSDTSRFGFSLRPEPEIAIQASESILRVAIESVQILSAEMKQAQQERIREMKAGLHGFVSGAIDEAMREAKAASHALEGRDGEVANARLVKLVEDNLSSMFESTEESIERTVRKAVEGPFNQIHEEIRETWNGFEDSSAGQLAEIRAELEEMRRNMENKNPIQMESRSCPVSVSEHPLAHLLGQISARAHDGSGFGSETDDTGVVQNPSTSSPSIADEVGDIKPMVVGGAAESFEGQDSIVGMRCPIPGEGVSVPGRFRRRAFVTPSG</sequence>
<feature type="region of interest" description="Disordered" evidence="2">
    <location>
        <begin position="476"/>
        <end position="500"/>
    </location>
</feature>
<feature type="region of interest" description="Disordered" evidence="2">
    <location>
        <begin position="267"/>
        <end position="289"/>
    </location>
</feature>
<evidence type="ECO:0000313" key="3">
    <source>
        <dbReference type="EMBL" id="KAL0568678.1"/>
    </source>
</evidence>
<keyword evidence="1" id="KW-0175">Coiled coil</keyword>
<accession>A0ABR3F0G1</accession>
<reference evidence="3 4" key="1">
    <citation type="submission" date="2024-02" db="EMBL/GenBank/DDBJ databases">
        <title>A draft genome for the cacao thread blight pathogen Marasmius crinis-equi.</title>
        <authorList>
            <person name="Cohen S.P."/>
            <person name="Baruah I.K."/>
            <person name="Amoako-Attah I."/>
            <person name="Bukari Y."/>
            <person name="Meinhardt L.W."/>
            <person name="Bailey B.A."/>
        </authorList>
    </citation>
    <scope>NUCLEOTIDE SEQUENCE [LARGE SCALE GENOMIC DNA]</scope>
    <source>
        <strain evidence="3 4">GH-76</strain>
    </source>
</reference>
<feature type="coiled-coil region" evidence="1">
    <location>
        <begin position="309"/>
        <end position="336"/>
    </location>
</feature>
<keyword evidence="4" id="KW-1185">Reference proteome</keyword>
<comment type="caution">
    <text evidence="3">The sequence shown here is derived from an EMBL/GenBank/DDBJ whole genome shotgun (WGS) entry which is preliminary data.</text>
</comment>
<feature type="compositionally biased region" description="Polar residues" evidence="2">
    <location>
        <begin position="487"/>
        <end position="497"/>
    </location>
</feature>
<protein>
    <submittedName>
        <fullName evidence="3">Uncharacterized protein</fullName>
    </submittedName>
</protein>
<dbReference type="Proteomes" id="UP001465976">
    <property type="component" value="Unassembled WGS sequence"/>
</dbReference>
<dbReference type="EMBL" id="JBAHYK010001281">
    <property type="protein sequence ID" value="KAL0568678.1"/>
    <property type="molecule type" value="Genomic_DNA"/>
</dbReference>
<evidence type="ECO:0000256" key="2">
    <source>
        <dbReference type="SAM" id="MobiDB-lite"/>
    </source>
</evidence>
<evidence type="ECO:0000256" key="1">
    <source>
        <dbReference type="SAM" id="Coils"/>
    </source>
</evidence>
<evidence type="ECO:0000313" key="4">
    <source>
        <dbReference type="Proteomes" id="UP001465976"/>
    </source>
</evidence>